<dbReference type="PIRSF" id="PIRSF005572">
    <property type="entry name" value="NifS"/>
    <property type="match status" value="1"/>
</dbReference>
<reference evidence="10" key="2">
    <citation type="submission" date="2021-04" db="EMBL/GenBank/DDBJ databases">
        <authorList>
            <person name="Gilroy R."/>
        </authorList>
    </citation>
    <scope>NUCLEOTIDE SEQUENCE</scope>
    <source>
        <strain evidence="10">ChiHjej13B12-24818</strain>
    </source>
</reference>
<dbReference type="Pfam" id="PF00266">
    <property type="entry name" value="Aminotran_5"/>
    <property type="match status" value="1"/>
</dbReference>
<dbReference type="Gene3D" id="1.10.260.50">
    <property type="match status" value="1"/>
</dbReference>
<protein>
    <submittedName>
        <fullName evidence="10">Cysteine desulfurase</fullName>
    </submittedName>
</protein>
<dbReference type="InterPro" id="IPR015421">
    <property type="entry name" value="PyrdxlP-dep_Trfase_major"/>
</dbReference>
<dbReference type="Proteomes" id="UP000823823">
    <property type="component" value="Unassembled WGS sequence"/>
</dbReference>
<dbReference type="GO" id="GO:0031071">
    <property type="term" value="F:cysteine desulfurase activity"/>
    <property type="evidence" value="ECO:0007669"/>
    <property type="project" value="UniProtKB-EC"/>
</dbReference>
<organism evidence="10 11">
    <name type="scientific">Candidatus Brachybacterium merdavium</name>
    <dbReference type="NCBI Taxonomy" id="2838513"/>
    <lineage>
        <taxon>Bacteria</taxon>
        <taxon>Bacillati</taxon>
        <taxon>Actinomycetota</taxon>
        <taxon>Actinomycetes</taxon>
        <taxon>Micrococcales</taxon>
        <taxon>Dermabacteraceae</taxon>
        <taxon>Brachybacterium</taxon>
    </lineage>
</organism>
<comment type="caution">
    <text evidence="10">The sequence shown here is derived from an EMBL/GenBank/DDBJ whole genome shotgun (WGS) entry which is preliminary data.</text>
</comment>
<sequence length="377" mass="38778">MLYLDAAATSPVRREALEAAWPYLTGSFGNPSSHHSLGEPAAAALDEARRRVAAVLGMRRSDITFTAGGTEAANLAIKGLALAAPRGRHLVTSPIEHEAVLASIEHLRQAHGFDVSFVEVGAEGQVTARALRAVLREDTTLVSLAHADNEIGAVTDVRALAEATHEVGALLHTDAVQSAGWLDLRGLGADAVSISGHKVGAPKGIGVAAIRGRLPVEPLIHGGGQENGRRSGTENVAFAVALSTALELADAEREAAAGRIAKLRDAFIARVLGAREEVLLTGPGVETPGERLPGHASFCFPGISGESVLLDLEQRGVVASSGSACAAGSDEPSHVLTALGIPAEVAQTAVRFTLGPGVTAEQMDTAAHAIEQVLAGR</sequence>
<evidence type="ECO:0000259" key="9">
    <source>
        <dbReference type="Pfam" id="PF00266"/>
    </source>
</evidence>
<dbReference type="InterPro" id="IPR015424">
    <property type="entry name" value="PyrdxlP-dep_Trfase"/>
</dbReference>
<dbReference type="InterPro" id="IPR000192">
    <property type="entry name" value="Aminotrans_V_dom"/>
</dbReference>
<comment type="catalytic activity">
    <reaction evidence="8">
        <text>(sulfur carrier)-H + L-cysteine = (sulfur carrier)-SH + L-alanine</text>
        <dbReference type="Rhea" id="RHEA:43892"/>
        <dbReference type="Rhea" id="RHEA-COMP:14737"/>
        <dbReference type="Rhea" id="RHEA-COMP:14739"/>
        <dbReference type="ChEBI" id="CHEBI:29917"/>
        <dbReference type="ChEBI" id="CHEBI:35235"/>
        <dbReference type="ChEBI" id="CHEBI:57972"/>
        <dbReference type="ChEBI" id="CHEBI:64428"/>
        <dbReference type="EC" id="2.8.1.7"/>
    </reaction>
</comment>
<keyword evidence="4" id="KW-0479">Metal-binding</keyword>
<dbReference type="GO" id="GO:0046872">
    <property type="term" value="F:metal ion binding"/>
    <property type="evidence" value="ECO:0007669"/>
    <property type="project" value="UniProtKB-KW"/>
</dbReference>
<evidence type="ECO:0000256" key="4">
    <source>
        <dbReference type="ARBA" id="ARBA00022723"/>
    </source>
</evidence>
<dbReference type="AlphaFoldDB" id="A0A9D2LAX0"/>
<evidence type="ECO:0000256" key="2">
    <source>
        <dbReference type="ARBA" id="ARBA00006490"/>
    </source>
</evidence>
<feature type="domain" description="Aminotransferase class V" evidence="9">
    <location>
        <begin position="3"/>
        <end position="364"/>
    </location>
</feature>
<dbReference type="EMBL" id="DWZH01000007">
    <property type="protein sequence ID" value="HJB09076.1"/>
    <property type="molecule type" value="Genomic_DNA"/>
</dbReference>
<dbReference type="GO" id="GO:0051536">
    <property type="term" value="F:iron-sulfur cluster binding"/>
    <property type="evidence" value="ECO:0007669"/>
    <property type="project" value="UniProtKB-KW"/>
</dbReference>
<evidence type="ECO:0000256" key="1">
    <source>
        <dbReference type="ARBA" id="ARBA00001933"/>
    </source>
</evidence>
<keyword evidence="6" id="KW-0408">Iron</keyword>
<evidence type="ECO:0000313" key="10">
    <source>
        <dbReference type="EMBL" id="HJB09076.1"/>
    </source>
</evidence>
<accession>A0A9D2LAX0</accession>
<dbReference type="Gene3D" id="3.90.1150.10">
    <property type="entry name" value="Aspartate Aminotransferase, domain 1"/>
    <property type="match status" value="1"/>
</dbReference>
<evidence type="ECO:0000256" key="6">
    <source>
        <dbReference type="ARBA" id="ARBA00023004"/>
    </source>
</evidence>
<evidence type="ECO:0000313" key="11">
    <source>
        <dbReference type="Proteomes" id="UP000823823"/>
    </source>
</evidence>
<evidence type="ECO:0000256" key="7">
    <source>
        <dbReference type="ARBA" id="ARBA00023014"/>
    </source>
</evidence>
<keyword evidence="5" id="KW-0663">Pyridoxal phosphate</keyword>
<gene>
    <name evidence="10" type="ORF">H9786_00880</name>
</gene>
<keyword evidence="3" id="KW-0808">Transferase</keyword>
<dbReference type="InterPro" id="IPR015422">
    <property type="entry name" value="PyrdxlP-dep_Trfase_small"/>
</dbReference>
<dbReference type="PANTHER" id="PTHR11601:SF34">
    <property type="entry name" value="CYSTEINE DESULFURASE"/>
    <property type="match status" value="1"/>
</dbReference>
<reference evidence="10" key="1">
    <citation type="journal article" date="2021" name="PeerJ">
        <title>Extensive microbial diversity within the chicken gut microbiome revealed by metagenomics and culture.</title>
        <authorList>
            <person name="Gilroy R."/>
            <person name="Ravi A."/>
            <person name="Getino M."/>
            <person name="Pursley I."/>
            <person name="Horton D.L."/>
            <person name="Alikhan N.F."/>
            <person name="Baker D."/>
            <person name="Gharbi K."/>
            <person name="Hall N."/>
            <person name="Watson M."/>
            <person name="Adriaenssens E.M."/>
            <person name="Foster-Nyarko E."/>
            <person name="Jarju S."/>
            <person name="Secka A."/>
            <person name="Antonio M."/>
            <person name="Oren A."/>
            <person name="Chaudhuri R.R."/>
            <person name="La Ragione R."/>
            <person name="Hildebrand F."/>
            <person name="Pallen M.J."/>
        </authorList>
    </citation>
    <scope>NUCLEOTIDE SEQUENCE</scope>
    <source>
        <strain evidence="10">ChiHjej13B12-24818</strain>
    </source>
</reference>
<dbReference type="Gene3D" id="3.40.640.10">
    <property type="entry name" value="Type I PLP-dependent aspartate aminotransferase-like (Major domain)"/>
    <property type="match status" value="1"/>
</dbReference>
<dbReference type="PANTHER" id="PTHR11601">
    <property type="entry name" value="CYSTEINE DESULFURYLASE FAMILY MEMBER"/>
    <property type="match status" value="1"/>
</dbReference>
<dbReference type="InterPro" id="IPR016454">
    <property type="entry name" value="Cysteine_dSase"/>
</dbReference>
<comment type="similarity">
    <text evidence="2">Belongs to the class-V pyridoxal-phosphate-dependent aminotransferase family. NifS/IscS subfamily.</text>
</comment>
<comment type="cofactor">
    <cofactor evidence="1">
        <name>pyridoxal 5'-phosphate</name>
        <dbReference type="ChEBI" id="CHEBI:597326"/>
    </cofactor>
</comment>
<evidence type="ECO:0000256" key="5">
    <source>
        <dbReference type="ARBA" id="ARBA00022898"/>
    </source>
</evidence>
<name>A0A9D2LAX0_9MICO</name>
<keyword evidence="7" id="KW-0411">Iron-sulfur</keyword>
<evidence type="ECO:0000256" key="3">
    <source>
        <dbReference type="ARBA" id="ARBA00022679"/>
    </source>
</evidence>
<proteinExistence type="inferred from homology"/>
<dbReference type="SUPFAM" id="SSF53383">
    <property type="entry name" value="PLP-dependent transferases"/>
    <property type="match status" value="1"/>
</dbReference>
<evidence type="ECO:0000256" key="8">
    <source>
        <dbReference type="ARBA" id="ARBA00050776"/>
    </source>
</evidence>